<comment type="caution">
    <text evidence="1">The sequence shown here is derived from an EMBL/GenBank/DDBJ whole genome shotgun (WGS) entry which is preliminary data.</text>
</comment>
<accession>A0A2T2WET7</accession>
<evidence type="ECO:0000313" key="2">
    <source>
        <dbReference type="Proteomes" id="UP000241848"/>
    </source>
</evidence>
<gene>
    <name evidence="1" type="ORF">C7B45_13425</name>
</gene>
<proteinExistence type="predicted"/>
<evidence type="ECO:0000313" key="1">
    <source>
        <dbReference type="EMBL" id="PSR20744.1"/>
    </source>
</evidence>
<reference evidence="1 2" key="1">
    <citation type="journal article" date="2014" name="BMC Genomics">
        <title>Comparison of environmental and isolate Sulfobacillus genomes reveals diverse carbon, sulfur, nitrogen, and hydrogen metabolisms.</title>
        <authorList>
            <person name="Justice N.B."/>
            <person name="Norman A."/>
            <person name="Brown C.T."/>
            <person name="Singh A."/>
            <person name="Thomas B.C."/>
            <person name="Banfield J.F."/>
        </authorList>
    </citation>
    <scope>NUCLEOTIDE SEQUENCE [LARGE SCALE GENOMIC DNA]</scope>
    <source>
        <strain evidence="1">AMDSBA3</strain>
    </source>
</reference>
<dbReference type="AlphaFoldDB" id="A0A2T2WET7"/>
<dbReference type="EMBL" id="PXYV01000051">
    <property type="protein sequence ID" value="PSR20744.1"/>
    <property type="molecule type" value="Genomic_DNA"/>
</dbReference>
<name>A0A2T2WET7_9FIRM</name>
<protein>
    <submittedName>
        <fullName evidence="1">Uncharacterized protein</fullName>
    </submittedName>
</protein>
<organism evidence="1 2">
    <name type="scientific">Sulfobacillus acidophilus</name>
    <dbReference type="NCBI Taxonomy" id="53633"/>
    <lineage>
        <taxon>Bacteria</taxon>
        <taxon>Bacillati</taxon>
        <taxon>Bacillota</taxon>
        <taxon>Clostridia</taxon>
        <taxon>Eubacteriales</taxon>
        <taxon>Clostridiales Family XVII. Incertae Sedis</taxon>
        <taxon>Sulfobacillus</taxon>
    </lineage>
</organism>
<dbReference type="Proteomes" id="UP000241848">
    <property type="component" value="Unassembled WGS sequence"/>
</dbReference>
<sequence>MQHIHDNKPPLSHGTASLWIDLVFWRPNVKDARKLTEFLEEYGLGERSQTVEWLDKFTVRLAMWRGRYWYFLTEDEWRQAGPDIVEFIKKTAAFYHCHKVEYDTRAFAVGVVKKVRKEHRPIEQLVNVLPAHDHPVWWVFSL</sequence>